<keyword evidence="3" id="KW-1185">Reference proteome</keyword>
<sequence>MWTLTDFILSYFVNQIFLTLLELLVFLFQ</sequence>
<reference evidence="2 3" key="1">
    <citation type="submission" date="2016-10" db="EMBL/GenBank/DDBJ databases">
        <authorList>
            <person name="de Groot N.N."/>
        </authorList>
    </citation>
    <scope>NUCLEOTIDE SEQUENCE [LARGE SCALE GENOMIC DNA]</scope>
    <source>
        <strain evidence="2 3">DSM 26130</strain>
    </source>
</reference>
<feature type="transmembrane region" description="Helical" evidence="1">
    <location>
        <begin position="7"/>
        <end position="28"/>
    </location>
</feature>
<keyword evidence="1" id="KW-0812">Transmembrane</keyword>
<proteinExistence type="predicted"/>
<dbReference type="Proteomes" id="UP000198598">
    <property type="component" value="Unassembled WGS sequence"/>
</dbReference>
<organism evidence="2 3">
    <name type="scientific">Spirosoma endophyticum</name>
    <dbReference type="NCBI Taxonomy" id="662367"/>
    <lineage>
        <taxon>Bacteria</taxon>
        <taxon>Pseudomonadati</taxon>
        <taxon>Bacteroidota</taxon>
        <taxon>Cytophagia</taxon>
        <taxon>Cytophagales</taxon>
        <taxon>Cytophagaceae</taxon>
        <taxon>Spirosoma</taxon>
    </lineage>
</organism>
<keyword evidence="1" id="KW-1133">Transmembrane helix</keyword>
<evidence type="ECO:0000313" key="3">
    <source>
        <dbReference type="Proteomes" id="UP000198598"/>
    </source>
</evidence>
<name>A0A1I2BI68_9BACT</name>
<dbReference type="AlphaFoldDB" id="A0A1I2BI68"/>
<protein>
    <submittedName>
        <fullName evidence="2">Uncharacterized protein</fullName>
    </submittedName>
</protein>
<evidence type="ECO:0000256" key="1">
    <source>
        <dbReference type="SAM" id="Phobius"/>
    </source>
</evidence>
<evidence type="ECO:0000313" key="2">
    <source>
        <dbReference type="EMBL" id="SFE54880.1"/>
    </source>
</evidence>
<keyword evidence="1" id="KW-0472">Membrane</keyword>
<gene>
    <name evidence="2" type="ORF">SAMN05216167_11587</name>
</gene>
<dbReference type="EMBL" id="FOLQ01000015">
    <property type="protein sequence ID" value="SFE54880.1"/>
    <property type="molecule type" value="Genomic_DNA"/>
</dbReference>
<accession>A0A1I2BI68</accession>